<dbReference type="InterPro" id="IPR016047">
    <property type="entry name" value="M23ase_b-sheet_dom"/>
</dbReference>
<evidence type="ECO:0000313" key="3">
    <source>
        <dbReference type="EMBL" id="RAO04231.1"/>
    </source>
</evidence>
<comment type="caution">
    <text evidence="3">The sequence shown here is derived from an EMBL/GenBank/DDBJ whole genome shotgun (WGS) entry which is preliminary data.</text>
</comment>
<dbReference type="SUPFAM" id="SSF51261">
    <property type="entry name" value="Duplicated hybrid motif"/>
    <property type="match status" value="1"/>
</dbReference>
<dbReference type="Proteomes" id="UP000248966">
    <property type="component" value="Unassembled WGS sequence"/>
</dbReference>
<sequence length="763" mass="83132">MDGNEDFGRFLELLLADSIAAGWFDPDAAGSSASLTGDVIPSYRITLPPAGEDGGGDPPDGGGAGGGSESSPLRQALAAVLADGGTATLGRASSPTVRALLDPTARDEVRRTVSAVVTATDAYRSELDVAVPADAPHELVLAALLSLLHGPAWGAAQTRLHALLAWYERTVALSVVITVERLGRRDSEPAMFRDLTRAVRLGRNRLSTAVRALVDATVHVPHTHQALVERQLTMLTGRRTDWQRRQLVAQLAGVAPPSPADLEVYQRLRALARRRTDLEAVLSADRAERERLRRQAGSSAETRETRSASRAQLRVLWPQIQEQQQELMTMSREIASLRRALSGATMSRIAAYQDAERRGIRDDEARQERDALLQRMDQELTSLTSHRLSVADETGRWQRYELLLERLLKNSHNLGLELFMDSFLKVSSSAERRRDIGISAHMTGQVQWLSYPGHGDNAVDWNCHAGLPLVLSAPQEFRLPERFRATPDDAAAYRLAGGSAVVEARASDDIQDIFGKIAYGLLGRQGSRETELGALLRAHGDDEIAPAEVLIRSSSGSEVSRLLTGLVARNLTPIDNAAAFDALRARIVRDLEAGVVRARGLPVGTVLFRPDRLHADSGAFGLGRIVTPHITVGELLSSVRELLSSDSSSAYDTERRRLVNRIWQLLLWLRSAGADDHRRAASVSVCHTYRGRTPDELTVTVYYSHMYEIAVRSGTQVSVGDQLGLTGSTGSAVNSHVHIEIFLSRGGSQLGACLPHEFFPLTS</sequence>
<dbReference type="AlphaFoldDB" id="A0A328NDY4"/>
<feature type="compositionally biased region" description="Gly residues" evidence="1">
    <location>
        <begin position="52"/>
        <end position="68"/>
    </location>
</feature>
<dbReference type="Gene3D" id="2.70.70.10">
    <property type="entry name" value="Glucose Permease (Domain IIA)"/>
    <property type="match status" value="1"/>
</dbReference>
<proteinExistence type="predicted"/>
<evidence type="ECO:0000313" key="4">
    <source>
        <dbReference type="Proteomes" id="UP000248966"/>
    </source>
</evidence>
<dbReference type="CDD" id="cd12797">
    <property type="entry name" value="M23_peptidase"/>
    <property type="match status" value="1"/>
</dbReference>
<dbReference type="InterPro" id="IPR011055">
    <property type="entry name" value="Dup_hybrid_motif"/>
</dbReference>
<reference evidence="3 4" key="1">
    <citation type="submission" date="2018-03" db="EMBL/GenBank/DDBJ databases">
        <title>Defining the species Micromonospora saelicesensis and Micromonospora noduli under the framework of genomics.</title>
        <authorList>
            <person name="Riesco R."/>
            <person name="Trujillo M.E."/>
        </authorList>
    </citation>
    <scope>NUCLEOTIDE SEQUENCE [LARGE SCALE GENOMIC DNA]</scope>
    <source>
        <strain evidence="3 4">LAH08</strain>
    </source>
</reference>
<protein>
    <recommendedName>
        <fullName evidence="2">M23ase beta-sheet core domain-containing protein</fullName>
    </recommendedName>
</protein>
<evidence type="ECO:0000256" key="1">
    <source>
        <dbReference type="SAM" id="MobiDB-lite"/>
    </source>
</evidence>
<feature type="region of interest" description="Disordered" evidence="1">
    <location>
        <begin position="289"/>
        <end position="308"/>
    </location>
</feature>
<evidence type="ECO:0000259" key="2">
    <source>
        <dbReference type="Pfam" id="PF01551"/>
    </source>
</evidence>
<feature type="region of interest" description="Disordered" evidence="1">
    <location>
        <begin position="44"/>
        <end position="71"/>
    </location>
</feature>
<dbReference type="Pfam" id="PF01551">
    <property type="entry name" value="Peptidase_M23"/>
    <property type="match status" value="1"/>
</dbReference>
<feature type="domain" description="M23ase beta-sheet core" evidence="2">
    <location>
        <begin position="699"/>
        <end position="742"/>
    </location>
</feature>
<organism evidence="3 4">
    <name type="scientific">Micromonospora noduli</name>
    <dbReference type="NCBI Taxonomy" id="709876"/>
    <lineage>
        <taxon>Bacteria</taxon>
        <taxon>Bacillati</taxon>
        <taxon>Actinomycetota</taxon>
        <taxon>Actinomycetes</taxon>
        <taxon>Micromonosporales</taxon>
        <taxon>Micromonosporaceae</taxon>
        <taxon>Micromonospora</taxon>
    </lineage>
</organism>
<gene>
    <name evidence="3" type="ORF">LAH08_01579</name>
</gene>
<accession>A0A328NDY4</accession>
<name>A0A328NDY4_9ACTN</name>
<dbReference type="RefSeq" id="WP_112583094.1">
    <property type="nucleotide sequence ID" value="NZ_PYAA01000008.1"/>
</dbReference>
<dbReference type="EMBL" id="PYAA01000008">
    <property type="protein sequence ID" value="RAO04231.1"/>
    <property type="molecule type" value="Genomic_DNA"/>
</dbReference>